<feature type="compositionally biased region" description="Low complexity" evidence="3">
    <location>
        <begin position="436"/>
        <end position="455"/>
    </location>
</feature>
<dbReference type="KEGG" id="pvp:105292129"/>
<organism evidence="4 5">
    <name type="scientific">Pteropus vampyrus</name>
    <name type="common">Large flying fox</name>
    <dbReference type="NCBI Taxonomy" id="132908"/>
    <lineage>
        <taxon>Eukaryota</taxon>
        <taxon>Metazoa</taxon>
        <taxon>Chordata</taxon>
        <taxon>Craniata</taxon>
        <taxon>Vertebrata</taxon>
        <taxon>Euteleostomi</taxon>
        <taxon>Mammalia</taxon>
        <taxon>Eutheria</taxon>
        <taxon>Laurasiatheria</taxon>
        <taxon>Chiroptera</taxon>
        <taxon>Yinpterochiroptera</taxon>
        <taxon>Pteropodoidea</taxon>
        <taxon>Pteropodidae</taxon>
        <taxon>Pteropodinae</taxon>
        <taxon>Pteropus</taxon>
    </lineage>
</organism>
<dbReference type="GO" id="GO:0005737">
    <property type="term" value="C:cytoplasm"/>
    <property type="evidence" value="ECO:0007669"/>
    <property type="project" value="TreeGrafter"/>
</dbReference>
<reference evidence="5" key="1">
    <citation type="submission" date="2025-08" db="UniProtKB">
        <authorList>
            <consortium name="RefSeq"/>
        </authorList>
    </citation>
    <scope>IDENTIFICATION</scope>
    <source>
        <tissue evidence="5">Kidney</tissue>
    </source>
</reference>
<feature type="region of interest" description="Disordered" evidence="3">
    <location>
        <begin position="176"/>
        <end position="592"/>
    </location>
</feature>
<feature type="coiled-coil region" evidence="2">
    <location>
        <begin position="992"/>
        <end position="1033"/>
    </location>
</feature>
<dbReference type="CTD" id="23281"/>
<dbReference type="GeneID" id="105292129"/>
<evidence type="ECO:0000313" key="5">
    <source>
        <dbReference type="RefSeq" id="XP_023386475.1"/>
    </source>
</evidence>
<name>A0A6P6CHK6_PTEVA</name>
<protein>
    <submittedName>
        <fullName evidence="5">Microtubule-associated tumor suppressor candidate 2</fullName>
    </submittedName>
</protein>
<accession>A0A6P6CHK6</accession>
<dbReference type="RefSeq" id="XP_023386475.1">
    <property type="nucleotide sequence ID" value="XM_023530707.1"/>
</dbReference>
<feature type="region of interest" description="Disordered" evidence="3">
    <location>
        <begin position="1134"/>
        <end position="1158"/>
    </location>
</feature>
<evidence type="ECO:0000313" key="4">
    <source>
        <dbReference type="Proteomes" id="UP000515202"/>
    </source>
</evidence>
<dbReference type="InterPro" id="IPR051293">
    <property type="entry name" value="MTUS1/CCDC69"/>
</dbReference>
<dbReference type="PANTHER" id="PTHR24200">
    <property type="entry name" value="TOUCAN, ISOFORM A"/>
    <property type="match status" value="1"/>
</dbReference>
<feature type="region of interest" description="Disordered" evidence="3">
    <location>
        <begin position="799"/>
        <end position="928"/>
    </location>
</feature>
<feature type="compositionally biased region" description="Low complexity" evidence="3">
    <location>
        <begin position="332"/>
        <end position="356"/>
    </location>
</feature>
<feature type="region of interest" description="Disordered" evidence="3">
    <location>
        <begin position="1280"/>
        <end position="1318"/>
    </location>
</feature>
<keyword evidence="1 2" id="KW-0175">Coiled coil</keyword>
<dbReference type="Proteomes" id="UP000515202">
    <property type="component" value="Unplaced"/>
</dbReference>
<gene>
    <name evidence="5" type="primary">MTUS2</name>
</gene>
<feature type="compositionally biased region" description="Basic and acidic residues" evidence="3">
    <location>
        <begin position="11"/>
        <end position="20"/>
    </location>
</feature>
<feature type="compositionally biased region" description="Polar residues" evidence="3">
    <location>
        <begin position="893"/>
        <end position="903"/>
    </location>
</feature>
<dbReference type="GO" id="GO:0005634">
    <property type="term" value="C:nucleus"/>
    <property type="evidence" value="ECO:0007669"/>
    <property type="project" value="TreeGrafter"/>
</dbReference>
<feature type="region of interest" description="Disordered" evidence="3">
    <location>
        <begin position="1"/>
        <end position="114"/>
    </location>
</feature>
<proteinExistence type="predicted"/>
<feature type="region of interest" description="Disordered" evidence="3">
    <location>
        <begin position="758"/>
        <end position="777"/>
    </location>
</feature>
<feature type="non-terminal residue" evidence="5">
    <location>
        <position position="1"/>
    </location>
</feature>
<dbReference type="GO" id="GO:0008017">
    <property type="term" value="F:microtubule binding"/>
    <property type="evidence" value="ECO:0007669"/>
    <property type="project" value="TreeGrafter"/>
</dbReference>
<evidence type="ECO:0000256" key="1">
    <source>
        <dbReference type="ARBA" id="ARBA00023054"/>
    </source>
</evidence>
<sequence length="1318" mass="139362">PKRSCCAQLQDNRKGARNENEGLLGLGDTNANQVVVGVSPAPDASDGAGNGASSTRFHKESHQLQGFGTGPQAGPAGRRDLRVPSAGCGEASEERAAQPGTAPLQAPRGGQGLSLAGWRNVLGEAGPDVSAERGANIPRHVRKDKVAKTLDNEELRRHALDRASGWAAALDAVPGSLARQLPPPAPLDTTAAPGHVPAGGEGPQKSGTAHSPWTAFPPADSASEGKGVRPPKPSTSETKETPCAEPPAPRGHAPEASRQSTRPAPPERAPPAASASQDVPSKPDARSGQGSGEPKPELTCGATRESASVPAGGPECPKWDGVLPLERREPAGEAQPEAAAAALGGLPRSGLPLLGVGRDGGEQDEGALPLGEQVSLQPTLRRGPAPVGAAEDQSLSEMSPSAARKLGDSPSSGTSPRGAHVTFIPDAPTDSRPSRGGQQEGALASEQASASASSVGERKAGVPDPLGPAGSSTEAGEGKEVTTSVAETKNLLENALKTESTPAGADSLPSVPAPLHPAMTQEPTPPSTSPRGASVLSVDAGLPTAAPAPTDSAWLPSTCPKVPDKNACPAGVPRPVPTHSEDLPSSQAGLEEQQAEQAAARTEARPVILPKPKHVRPKIITYIRRSPQALGQVDASLVPVGLPCALPACDMPLPKEEKVAVGDLKDARKECEAVAERPGKEEFCSPPYAHYEVPPPFYRSAMLLKPQLGLGAMSRLPSAKSRILIASQRSSASAIHPPGPIATAASLYNSDPAADLKKASAPNAAKSSLPKSGLRPPGYSRLPAAKLAAFGFVRSSSVSSVPSTASADSTQPEPSRLANRSTFGNEDPPALKAALPSKDAPKGASRAAPPAPPSVTTPRRSLLPAPKSTSTPAGTKKEAQKDQDVNKPAVSSPKRSAVSSTKPHSPGYPKQRSGVPRNGFSPKPDLQAREAERQLVQRLKERSERQARQLGLAQRELGRAVCGFQALAVATQHFFRKNESALVKEKELSIELANIRDEVASSAAQCEEVQREKQELQRRLEDEARALAGRQQAALRELRERLQLRFQAEAARLQEEHGAQLQRVRRQHQAQVEDITASHEAALLEMENSHTEAIATLQGDHDHKVQELVSAHELEKKELEENFERLRLSLQRETGGDLHQTGGRERLSLCPESAGGTRARRVGPWGTAFALHPPQVALAPYRHLEEDMTSLKQVLEMKNQQIHQQEKKIVELEKLAEKNILLEEKIQILQQQNEDLKARIDQNTVVTRQLSEENANLQEYVEKEAQEKKRLSRTNEELLWKLQTGDPTSPIKLSPTSPVYRGSSSGPSSPAKFSTTPR</sequence>
<feature type="compositionally biased region" description="Low complexity" evidence="3">
    <location>
        <begin position="759"/>
        <end position="772"/>
    </location>
</feature>
<keyword evidence="4" id="KW-1185">Reference proteome</keyword>
<feature type="compositionally biased region" description="Low complexity" evidence="3">
    <location>
        <begin position="799"/>
        <end position="810"/>
    </location>
</feature>
<evidence type="ECO:0000256" key="3">
    <source>
        <dbReference type="SAM" id="MobiDB-lite"/>
    </source>
</evidence>
<dbReference type="PANTHER" id="PTHR24200:SF14">
    <property type="entry name" value="MICROTUBULE-ASSOCIATED TUMOR SUPPRESSOR CANDIDATE 2"/>
    <property type="match status" value="1"/>
</dbReference>
<evidence type="ECO:0000256" key="2">
    <source>
        <dbReference type="SAM" id="Coils"/>
    </source>
</evidence>
<dbReference type="OrthoDB" id="10038993at2759"/>
<feature type="compositionally biased region" description="Basic and acidic residues" evidence="3">
    <location>
        <begin position="875"/>
        <end position="885"/>
    </location>
</feature>